<keyword evidence="3" id="KW-1185">Reference proteome</keyword>
<name>A0A7U2R0Z9_ASPFN</name>
<evidence type="ECO:0000256" key="1">
    <source>
        <dbReference type="SAM" id="MobiDB-lite"/>
    </source>
</evidence>
<feature type="region of interest" description="Disordered" evidence="1">
    <location>
        <begin position="60"/>
        <end position="88"/>
    </location>
</feature>
<protein>
    <submittedName>
        <fullName evidence="2">Uncharacterized protein</fullName>
    </submittedName>
</protein>
<dbReference type="EMBL" id="CP044617">
    <property type="protein sequence ID" value="QRD91904.1"/>
    <property type="molecule type" value="Genomic_DNA"/>
</dbReference>
<accession>A0A7U2R0Z9</accession>
<reference evidence="3" key="1">
    <citation type="journal article" date="2021" name="G3 (Bethesda)">
        <title>Chromosome assembled and annotated genome sequence of Aspergillus flavus NRRL 3357.</title>
        <authorList>
            <person name="Skerker J.M."/>
            <person name="Pianalto K.M."/>
            <person name="Mondo S.J."/>
            <person name="Yang K."/>
            <person name="Arkin A.P."/>
            <person name="Keller N.P."/>
            <person name="Grigoriev I.V."/>
            <person name="Louise Glass N.L."/>
        </authorList>
    </citation>
    <scope>NUCLEOTIDE SEQUENCE [LARGE SCALE GENOMIC DNA]</scope>
    <source>
        <strain evidence="3">ATCC 200026 / FGSC A1120 / IAM 13836 / NRRL 3357 / JCM 12722 / SRRC 167</strain>
    </source>
</reference>
<proteinExistence type="predicted"/>
<evidence type="ECO:0000313" key="3">
    <source>
        <dbReference type="Proteomes" id="UP000596276"/>
    </source>
</evidence>
<evidence type="ECO:0000313" key="2">
    <source>
        <dbReference type="EMBL" id="QRD91904.1"/>
    </source>
</evidence>
<feature type="compositionally biased region" description="Polar residues" evidence="1">
    <location>
        <begin position="79"/>
        <end position="88"/>
    </location>
</feature>
<dbReference type="Proteomes" id="UP000596276">
    <property type="component" value="Chromosome 7"/>
</dbReference>
<gene>
    <name evidence="2" type="ORF">F9C07_5947</name>
</gene>
<sequence>MPKRGGFGGASAVIGRHIPHELWTLYGLRLTKSNARFVQRSILFAYHIAFTGHPALTPLIQGRKPSENREKRKGVEVWNSANKRGNKL</sequence>
<organism evidence="2 3">
    <name type="scientific">Aspergillus flavus (strain ATCC 200026 / FGSC A1120 / IAM 13836 / NRRL 3357 / JCM 12722 / SRRC 167)</name>
    <dbReference type="NCBI Taxonomy" id="332952"/>
    <lineage>
        <taxon>Eukaryota</taxon>
        <taxon>Fungi</taxon>
        <taxon>Dikarya</taxon>
        <taxon>Ascomycota</taxon>
        <taxon>Pezizomycotina</taxon>
        <taxon>Eurotiomycetes</taxon>
        <taxon>Eurotiomycetidae</taxon>
        <taxon>Eurotiales</taxon>
        <taxon>Aspergillaceae</taxon>
        <taxon>Aspergillus</taxon>
        <taxon>Aspergillus subgen. Circumdati</taxon>
    </lineage>
</organism>
<dbReference type="VEuPathDB" id="FungiDB:F9C07_5947"/>
<feature type="compositionally biased region" description="Basic and acidic residues" evidence="1">
    <location>
        <begin position="64"/>
        <end position="75"/>
    </location>
</feature>
<dbReference type="AlphaFoldDB" id="A0A7U2R0Z9"/>